<keyword evidence="3 5" id="KW-0346">Stress response</keyword>
<evidence type="ECO:0000259" key="6">
    <source>
        <dbReference type="Pfam" id="PF01628"/>
    </source>
</evidence>
<dbReference type="Gene3D" id="3.30.390.60">
    <property type="entry name" value="Heat-inducible transcription repressor hrca homolog, domain 3"/>
    <property type="match status" value="1"/>
</dbReference>
<evidence type="ECO:0000313" key="8">
    <source>
        <dbReference type="Proteomes" id="UP000001963"/>
    </source>
</evidence>
<dbReference type="Proteomes" id="UP000001963">
    <property type="component" value="Chromosome"/>
</dbReference>
<dbReference type="OrthoDB" id="9783139at2"/>
<organism evidence="7 8">
    <name type="scientific">Granulibacter bethesdensis (strain ATCC BAA-1260 / CGDNIH1)</name>
    <dbReference type="NCBI Taxonomy" id="391165"/>
    <lineage>
        <taxon>Bacteria</taxon>
        <taxon>Pseudomonadati</taxon>
        <taxon>Pseudomonadota</taxon>
        <taxon>Alphaproteobacteria</taxon>
        <taxon>Acetobacterales</taxon>
        <taxon>Acetobacteraceae</taxon>
        <taxon>Granulibacter</taxon>
    </lineage>
</organism>
<dbReference type="PIRSF" id="PIRSF005485">
    <property type="entry name" value="HrcA"/>
    <property type="match status" value="1"/>
</dbReference>
<dbReference type="STRING" id="391165.GbCGDNIH1_0024"/>
<keyword evidence="2 5" id="KW-0805">Transcription regulation</keyword>
<comment type="similarity">
    <text evidence="5">Belongs to the HrcA family.</text>
</comment>
<dbReference type="AlphaFoldDB" id="Q0BW80"/>
<dbReference type="InterPro" id="IPR029016">
    <property type="entry name" value="GAF-like_dom_sf"/>
</dbReference>
<dbReference type="Gene3D" id="1.10.10.10">
    <property type="entry name" value="Winged helix-like DNA-binding domain superfamily/Winged helix DNA-binding domain"/>
    <property type="match status" value="1"/>
</dbReference>
<keyword evidence="8" id="KW-1185">Reference proteome</keyword>
<dbReference type="KEGG" id="gbe:GbCGDNIH1_0024"/>
<evidence type="ECO:0000256" key="5">
    <source>
        <dbReference type="HAMAP-Rule" id="MF_00081"/>
    </source>
</evidence>
<evidence type="ECO:0000313" key="7">
    <source>
        <dbReference type="EMBL" id="ABI60922.1"/>
    </source>
</evidence>
<dbReference type="SUPFAM" id="SSF46785">
    <property type="entry name" value="Winged helix' DNA-binding domain"/>
    <property type="match status" value="1"/>
</dbReference>
<keyword evidence="4 5" id="KW-0804">Transcription</keyword>
<evidence type="ECO:0000256" key="1">
    <source>
        <dbReference type="ARBA" id="ARBA00022491"/>
    </source>
</evidence>
<dbReference type="GO" id="GO:0003677">
    <property type="term" value="F:DNA binding"/>
    <property type="evidence" value="ECO:0007669"/>
    <property type="project" value="InterPro"/>
</dbReference>
<keyword evidence="1 5" id="KW-0678">Repressor</keyword>
<dbReference type="Gene3D" id="3.30.450.40">
    <property type="match status" value="1"/>
</dbReference>
<gene>
    <name evidence="5" type="primary">hrcA</name>
    <name evidence="7" type="ordered locus">GbCGDNIH1_0024</name>
</gene>
<protein>
    <recommendedName>
        <fullName evidence="5">Heat-inducible transcription repressor HrcA</fullName>
    </recommendedName>
</protein>
<dbReference type="GO" id="GO:0045892">
    <property type="term" value="P:negative regulation of DNA-templated transcription"/>
    <property type="evidence" value="ECO:0007669"/>
    <property type="project" value="UniProtKB-UniRule"/>
</dbReference>
<feature type="domain" description="Heat-inducible transcription repressor HrcA C-terminal" evidence="6">
    <location>
        <begin position="137"/>
        <end position="359"/>
    </location>
</feature>
<dbReference type="PANTHER" id="PTHR34824:SF1">
    <property type="entry name" value="HEAT-INDUCIBLE TRANSCRIPTION REPRESSOR HRCA"/>
    <property type="match status" value="1"/>
</dbReference>
<evidence type="ECO:0000256" key="3">
    <source>
        <dbReference type="ARBA" id="ARBA00023016"/>
    </source>
</evidence>
<dbReference type="HOGENOM" id="CLU_050019_0_0_5"/>
<dbReference type="InterPro" id="IPR021153">
    <property type="entry name" value="HrcA_C"/>
</dbReference>
<sequence length="379" mass="39689">MPRSVSSPPRGSGLGKVLGASLPVSPLPAGLPAGLDTRSAAILREIVEQYVETGEPVGSRTLSRRLPVNLSPATIRNVMADLTDAGLLFAPHTSAGRLPTDRGLRLFVDGLLQFGALSEDEQNSIAASLEARGRSLEDTLTEASTLLSGLSSAAGLVLAPKSEGALRHIEFVPLSTGRALVIMVTSEGQVENRVMEIPPGLPPSALQQAANYLNARLSNKPLADLRRLVTEEITANRTQLDTLAAQVVEAGLATWSGEERGGNLIVRGQGKLLADAVQAGQLAAIQMLFDQLEAQETILRLLDLAENSDGVRIFIGAESGLFGASGLSMVVAPARNEANRIVGAIGVIGPTRINYGRIIPVVDYTARVIGRLLGGAGQI</sequence>
<dbReference type="InterPro" id="IPR002571">
    <property type="entry name" value="HrcA"/>
</dbReference>
<dbReference type="eggNOG" id="COG1420">
    <property type="taxonomic scope" value="Bacteria"/>
</dbReference>
<dbReference type="SUPFAM" id="SSF55781">
    <property type="entry name" value="GAF domain-like"/>
    <property type="match status" value="1"/>
</dbReference>
<accession>Q0BW80</accession>
<evidence type="ECO:0000256" key="2">
    <source>
        <dbReference type="ARBA" id="ARBA00023015"/>
    </source>
</evidence>
<dbReference type="RefSeq" id="WP_011630732.1">
    <property type="nucleotide sequence ID" value="NC_008343.2"/>
</dbReference>
<name>Q0BW80_GRABC</name>
<evidence type="ECO:0000256" key="4">
    <source>
        <dbReference type="ARBA" id="ARBA00023163"/>
    </source>
</evidence>
<dbReference type="Pfam" id="PF01628">
    <property type="entry name" value="HrcA"/>
    <property type="match status" value="1"/>
</dbReference>
<dbReference type="InterPro" id="IPR036388">
    <property type="entry name" value="WH-like_DNA-bd_sf"/>
</dbReference>
<dbReference type="HAMAP" id="MF_00081">
    <property type="entry name" value="HrcA"/>
    <property type="match status" value="1"/>
</dbReference>
<dbReference type="EMBL" id="CP000394">
    <property type="protein sequence ID" value="ABI60922.1"/>
    <property type="molecule type" value="Genomic_DNA"/>
</dbReference>
<dbReference type="PANTHER" id="PTHR34824">
    <property type="entry name" value="HEAT-INDUCIBLE TRANSCRIPTION REPRESSOR HRCA"/>
    <property type="match status" value="1"/>
</dbReference>
<reference evidence="7 8" key="1">
    <citation type="journal article" date="2007" name="J. Bacteriol.">
        <title>Genome sequence analysis of the emerging human pathogenic acetic acid bacterium Granulibacter bethesdensis.</title>
        <authorList>
            <person name="Greenberg D.E."/>
            <person name="Porcella S.F."/>
            <person name="Zelazny A.M."/>
            <person name="Virtaneva K."/>
            <person name="Sturdevant D.E."/>
            <person name="Kupko J.J.III."/>
            <person name="Barbian K.D."/>
            <person name="Babar A."/>
            <person name="Dorward D.W."/>
            <person name="Holland S.M."/>
        </authorList>
    </citation>
    <scope>NUCLEOTIDE SEQUENCE [LARGE SCALE GENOMIC DNA]</scope>
    <source>
        <strain evidence="8">ATCC BAA-1260 / CGDNIH1</strain>
    </source>
</reference>
<comment type="function">
    <text evidence="5">Negative regulator of class I heat shock genes (grpE-dnaK-dnaJ and groELS operons). Prevents heat-shock induction of these operons.</text>
</comment>
<dbReference type="InterPro" id="IPR036390">
    <property type="entry name" value="WH_DNA-bd_sf"/>
</dbReference>
<dbReference type="InterPro" id="IPR023120">
    <property type="entry name" value="WHTH_transcript_rep_HrcA_IDD"/>
</dbReference>
<proteinExistence type="inferred from homology"/>
<dbReference type="NCBIfam" id="TIGR00331">
    <property type="entry name" value="hrcA"/>
    <property type="match status" value="1"/>
</dbReference>